<gene>
    <name evidence="10" type="primary">LOC118408066</name>
</gene>
<dbReference type="PANTHER" id="PTHR24020:SF87">
    <property type="entry name" value="COLLAGEN ALPHA-1(VI) CHAIN-LIKE"/>
    <property type="match status" value="1"/>
</dbReference>
<keyword evidence="9" id="KW-1185">Reference proteome</keyword>
<dbReference type="PANTHER" id="PTHR24020">
    <property type="entry name" value="COLLAGEN ALPHA"/>
    <property type="match status" value="1"/>
</dbReference>
<sequence length="329" mass="36410">MKFAPRIVGTLMVANFSLVFCQIPPPLAVTCPYPVDLVFLLDSSESFRTSGFEDAKSFIQTVVNYFTLGENDTRVGVVTYSNADEQVTRVKLNENYTRVELLTEIRNLPYDRGHTFTGLGLDHVRNDSFLEVNGRRNDTFDFLIVLTDDESEDEVIRPAQLVRQMGITVFVVAVGQESDISQATLETIAGTPDRVFRLEDYDFLVDDEHPRSIRENICNASRPCDPQCHADATCRLLVGTYTCMCNVGFVGNGFTCTARQCSALTAPTNGVLSPLGPYSYLNQVTVTCNSGYDLDGISPVTCQDDGTWSNSVGTCRHLTNKYNALPIAE</sequence>
<keyword evidence="2 3" id="KW-1015">Disulfide bond</keyword>
<evidence type="ECO:0000259" key="6">
    <source>
        <dbReference type="PROSITE" id="PS50026"/>
    </source>
</evidence>
<feature type="signal peptide" evidence="5">
    <location>
        <begin position="1"/>
        <end position="21"/>
    </location>
</feature>
<evidence type="ECO:0000259" key="7">
    <source>
        <dbReference type="PROSITE" id="PS50234"/>
    </source>
</evidence>
<dbReference type="Gene3D" id="2.10.70.10">
    <property type="entry name" value="Complement Module, domain 1"/>
    <property type="match status" value="1"/>
</dbReference>
<dbReference type="GeneID" id="118408066"/>
<feature type="disulfide bond" evidence="4">
    <location>
        <begin position="288"/>
        <end position="315"/>
    </location>
</feature>
<evidence type="ECO:0000259" key="8">
    <source>
        <dbReference type="PROSITE" id="PS50923"/>
    </source>
</evidence>
<dbReference type="CDD" id="cd01472">
    <property type="entry name" value="vWA_collagen"/>
    <property type="match status" value="1"/>
</dbReference>
<dbReference type="RefSeq" id="XP_035664577.1">
    <property type="nucleotide sequence ID" value="XM_035808684.1"/>
</dbReference>
<evidence type="ECO:0000256" key="1">
    <source>
        <dbReference type="ARBA" id="ARBA00022536"/>
    </source>
</evidence>
<dbReference type="FunFam" id="3.40.50.410:FF:000157">
    <property type="entry name" value="Uncharacterized protein"/>
    <property type="match status" value="1"/>
</dbReference>
<feature type="domain" description="Sushi" evidence="8">
    <location>
        <begin position="259"/>
        <end position="317"/>
    </location>
</feature>
<proteinExistence type="predicted"/>
<dbReference type="AlphaFoldDB" id="A0A9J7HW01"/>
<keyword evidence="4" id="KW-0768">Sushi</keyword>
<keyword evidence="5" id="KW-0732">Signal</keyword>
<feature type="chain" id="PRO_5039889125" evidence="5">
    <location>
        <begin position="22"/>
        <end position="329"/>
    </location>
</feature>
<feature type="disulfide bond" evidence="3">
    <location>
        <begin position="224"/>
        <end position="234"/>
    </location>
</feature>
<keyword evidence="1 3" id="KW-0245">EGF-like domain</keyword>
<dbReference type="PROSITE" id="PS01186">
    <property type="entry name" value="EGF_2"/>
    <property type="match status" value="1"/>
</dbReference>
<dbReference type="PROSITE" id="PS50026">
    <property type="entry name" value="EGF_3"/>
    <property type="match status" value="1"/>
</dbReference>
<feature type="domain" description="VWFA" evidence="7">
    <location>
        <begin position="36"/>
        <end position="217"/>
    </location>
</feature>
<dbReference type="InterPro" id="IPR036465">
    <property type="entry name" value="vWFA_dom_sf"/>
</dbReference>
<evidence type="ECO:0000256" key="5">
    <source>
        <dbReference type="SAM" id="SignalP"/>
    </source>
</evidence>
<dbReference type="Gene3D" id="3.40.50.410">
    <property type="entry name" value="von Willebrand factor, type A domain"/>
    <property type="match status" value="1"/>
</dbReference>
<feature type="domain" description="EGF-like" evidence="6">
    <location>
        <begin position="220"/>
        <end position="257"/>
    </location>
</feature>
<dbReference type="Pfam" id="PF12947">
    <property type="entry name" value="EGF_3"/>
    <property type="match status" value="1"/>
</dbReference>
<protein>
    <submittedName>
        <fullName evidence="10">Cartilage matrix protein-like</fullName>
    </submittedName>
</protein>
<dbReference type="OMA" id="VNGRRND"/>
<evidence type="ECO:0000256" key="2">
    <source>
        <dbReference type="ARBA" id="ARBA00023157"/>
    </source>
</evidence>
<evidence type="ECO:0000313" key="10">
    <source>
        <dbReference type="RefSeq" id="XP_035664577.1"/>
    </source>
</evidence>
<dbReference type="SMART" id="SM00181">
    <property type="entry name" value="EGF"/>
    <property type="match status" value="1"/>
</dbReference>
<dbReference type="PRINTS" id="PR00453">
    <property type="entry name" value="VWFADOMAIN"/>
</dbReference>
<evidence type="ECO:0000256" key="3">
    <source>
        <dbReference type="PROSITE-ProRule" id="PRU00076"/>
    </source>
</evidence>
<dbReference type="Proteomes" id="UP000001554">
    <property type="component" value="Unplaced"/>
</dbReference>
<dbReference type="InterPro" id="IPR050525">
    <property type="entry name" value="ECM_Assembly_Org"/>
</dbReference>
<dbReference type="CDD" id="cd00053">
    <property type="entry name" value="EGF"/>
    <property type="match status" value="1"/>
</dbReference>
<dbReference type="InterPro" id="IPR000742">
    <property type="entry name" value="EGF"/>
</dbReference>
<dbReference type="Pfam" id="PF00084">
    <property type="entry name" value="Sushi"/>
    <property type="match status" value="1"/>
</dbReference>
<comment type="caution">
    <text evidence="3">Lacks conserved residue(s) required for the propagation of feature annotation.</text>
</comment>
<dbReference type="InterPro" id="IPR002035">
    <property type="entry name" value="VWF_A"/>
</dbReference>
<dbReference type="OrthoDB" id="6132182at2759"/>
<dbReference type="InterPro" id="IPR035976">
    <property type="entry name" value="Sushi/SCR/CCP_sf"/>
</dbReference>
<evidence type="ECO:0000313" key="9">
    <source>
        <dbReference type="Proteomes" id="UP000001554"/>
    </source>
</evidence>
<evidence type="ECO:0000256" key="4">
    <source>
        <dbReference type="PROSITE-ProRule" id="PRU00302"/>
    </source>
</evidence>
<dbReference type="PROSITE" id="PS50923">
    <property type="entry name" value="SUSHI"/>
    <property type="match status" value="1"/>
</dbReference>
<dbReference type="KEGG" id="bfo:118408066"/>
<dbReference type="InterPro" id="IPR024731">
    <property type="entry name" value="NELL2-like_EGF"/>
</dbReference>
<organism evidence="9 10">
    <name type="scientific">Branchiostoma floridae</name>
    <name type="common">Florida lancelet</name>
    <name type="synonym">Amphioxus</name>
    <dbReference type="NCBI Taxonomy" id="7739"/>
    <lineage>
        <taxon>Eukaryota</taxon>
        <taxon>Metazoa</taxon>
        <taxon>Chordata</taxon>
        <taxon>Cephalochordata</taxon>
        <taxon>Leptocardii</taxon>
        <taxon>Amphioxiformes</taxon>
        <taxon>Branchiostomatidae</taxon>
        <taxon>Branchiostoma</taxon>
    </lineage>
</organism>
<dbReference type="CDD" id="cd00033">
    <property type="entry name" value="CCP"/>
    <property type="match status" value="1"/>
</dbReference>
<dbReference type="PROSITE" id="PS50234">
    <property type="entry name" value="VWFA"/>
    <property type="match status" value="1"/>
</dbReference>
<dbReference type="SUPFAM" id="SSF57535">
    <property type="entry name" value="Complement control module/SCR domain"/>
    <property type="match status" value="1"/>
</dbReference>
<dbReference type="Pfam" id="PF00092">
    <property type="entry name" value="VWA"/>
    <property type="match status" value="1"/>
</dbReference>
<reference evidence="10" key="1">
    <citation type="submission" date="2025-08" db="UniProtKB">
        <authorList>
            <consortium name="RefSeq"/>
        </authorList>
    </citation>
    <scope>IDENTIFICATION</scope>
    <source>
        <strain evidence="10">S238N-H82</strain>
        <tissue evidence="10">Testes</tissue>
    </source>
</reference>
<dbReference type="InterPro" id="IPR000436">
    <property type="entry name" value="Sushi_SCR_CCP_dom"/>
</dbReference>
<dbReference type="SUPFAM" id="SSF53300">
    <property type="entry name" value="vWA-like"/>
    <property type="match status" value="1"/>
</dbReference>
<dbReference type="SMART" id="SM00327">
    <property type="entry name" value="VWA"/>
    <property type="match status" value="1"/>
</dbReference>
<name>A0A9J7HW01_BRAFL</name>
<dbReference type="Gene3D" id="2.10.25.10">
    <property type="entry name" value="Laminin"/>
    <property type="match status" value="1"/>
</dbReference>
<dbReference type="SMART" id="SM00032">
    <property type="entry name" value="CCP"/>
    <property type="match status" value="1"/>
</dbReference>
<accession>A0A9J7HW01</accession>